<dbReference type="InterPro" id="IPR003902">
    <property type="entry name" value="Tscrpt_reg_GCM"/>
</dbReference>
<dbReference type="PROSITE" id="PS50807">
    <property type="entry name" value="GCM"/>
    <property type="match status" value="1"/>
</dbReference>
<evidence type="ECO:0000256" key="4">
    <source>
        <dbReference type="ARBA" id="ARBA00023125"/>
    </source>
</evidence>
<evidence type="ECO:0000259" key="7">
    <source>
        <dbReference type="PROSITE" id="PS50807"/>
    </source>
</evidence>
<dbReference type="Gene3D" id="3.30.70.3530">
    <property type="entry name" value="GCM motif"/>
    <property type="match status" value="1"/>
</dbReference>
<organism evidence="8 9">
    <name type="scientific">Mauremys mutica</name>
    <name type="common">yellowpond turtle</name>
    <dbReference type="NCBI Taxonomy" id="74926"/>
    <lineage>
        <taxon>Eukaryota</taxon>
        <taxon>Metazoa</taxon>
        <taxon>Chordata</taxon>
        <taxon>Craniata</taxon>
        <taxon>Vertebrata</taxon>
        <taxon>Euteleostomi</taxon>
        <taxon>Archelosauria</taxon>
        <taxon>Testudinata</taxon>
        <taxon>Testudines</taxon>
        <taxon>Cryptodira</taxon>
        <taxon>Durocryptodira</taxon>
        <taxon>Testudinoidea</taxon>
        <taxon>Geoemydidae</taxon>
        <taxon>Geoemydinae</taxon>
        <taxon>Mauremys</taxon>
    </lineage>
</organism>
<evidence type="ECO:0000313" key="8">
    <source>
        <dbReference type="EMBL" id="KAH1173265.1"/>
    </source>
</evidence>
<comment type="caution">
    <text evidence="8">The sequence shown here is derived from an EMBL/GenBank/DDBJ whole genome shotgun (WGS) entry which is preliminary data.</text>
</comment>
<dbReference type="GO" id="GO:0001228">
    <property type="term" value="F:DNA-binding transcription activator activity, RNA polymerase II-specific"/>
    <property type="evidence" value="ECO:0007669"/>
    <property type="project" value="InterPro"/>
</dbReference>
<evidence type="ECO:0000256" key="5">
    <source>
        <dbReference type="ARBA" id="ARBA00023163"/>
    </source>
</evidence>
<dbReference type="Gene3D" id="2.20.25.670">
    <property type="entry name" value="GCM domain, large subdomain"/>
    <property type="match status" value="1"/>
</dbReference>
<dbReference type="EMBL" id="JAHDVG010000482">
    <property type="protein sequence ID" value="KAH1173265.1"/>
    <property type="molecule type" value="Genomic_DNA"/>
</dbReference>
<dbReference type="FunFam" id="3.30.70.3530:FF:000001">
    <property type="entry name" value="Chorion-specific transcription factor GCMb"/>
    <property type="match status" value="1"/>
</dbReference>
<dbReference type="InterPro" id="IPR043020">
    <property type="entry name" value="GCM_large"/>
</dbReference>
<evidence type="ECO:0000256" key="2">
    <source>
        <dbReference type="ARBA" id="ARBA00022473"/>
    </source>
</evidence>
<accession>A0A9D4AYC7</accession>
<reference evidence="8" key="1">
    <citation type="submission" date="2021-09" db="EMBL/GenBank/DDBJ databases">
        <title>The genome of Mauremys mutica provides insights into the evolution of semi-aquatic lifestyle.</title>
        <authorList>
            <person name="Gong S."/>
            <person name="Gao Y."/>
        </authorList>
    </citation>
    <scope>NUCLEOTIDE SEQUENCE</scope>
    <source>
        <strain evidence="8">MM-2020</strain>
        <tissue evidence="8">Muscle</tissue>
    </source>
</reference>
<feature type="domain" description="GCM" evidence="7">
    <location>
        <begin position="198"/>
        <end position="353"/>
    </location>
</feature>
<keyword evidence="9" id="KW-1185">Reference proteome</keyword>
<keyword evidence="2" id="KW-0217">Developmental protein</keyword>
<keyword evidence="4" id="KW-0238">DNA-binding</keyword>
<comment type="subcellular location">
    <subcellularLocation>
        <location evidence="1">Nucleus</location>
    </subcellularLocation>
</comment>
<dbReference type="InterPro" id="IPR043021">
    <property type="entry name" value="GCM_small"/>
</dbReference>
<dbReference type="SUPFAM" id="SSF90073">
    <property type="entry name" value="GCM domain"/>
    <property type="match status" value="1"/>
</dbReference>
<dbReference type="PANTHER" id="PTHR12414">
    <property type="entry name" value="GLIAL CELLS MISSING RELATED/GLIDE"/>
    <property type="match status" value="1"/>
</dbReference>
<keyword evidence="3" id="KW-0805">Transcription regulation</keyword>
<dbReference type="InterPro" id="IPR036115">
    <property type="entry name" value="GCM_dom_sf"/>
</dbReference>
<evidence type="ECO:0000256" key="6">
    <source>
        <dbReference type="ARBA" id="ARBA00023242"/>
    </source>
</evidence>
<name>A0A9D4AYC7_9SAUR</name>
<dbReference type="Pfam" id="PF03615">
    <property type="entry name" value="GCM"/>
    <property type="match status" value="1"/>
</dbReference>
<keyword evidence="6" id="KW-0539">Nucleus</keyword>
<dbReference type="GO" id="GO:0042063">
    <property type="term" value="P:gliogenesis"/>
    <property type="evidence" value="ECO:0007669"/>
    <property type="project" value="TreeGrafter"/>
</dbReference>
<evidence type="ECO:0000256" key="3">
    <source>
        <dbReference type="ARBA" id="ARBA00023015"/>
    </source>
</evidence>
<dbReference type="GO" id="GO:0000978">
    <property type="term" value="F:RNA polymerase II cis-regulatory region sequence-specific DNA binding"/>
    <property type="evidence" value="ECO:0007669"/>
    <property type="project" value="TreeGrafter"/>
</dbReference>
<dbReference type="GO" id="GO:0005634">
    <property type="term" value="C:nucleus"/>
    <property type="evidence" value="ECO:0007669"/>
    <property type="project" value="UniProtKB-SubCell"/>
</dbReference>
<sequence>MVATHWWTAVVREAVKSKKEAFQEKLVNQISDMTERYQLAKGAASVAVVEVKAWAWEEFGETMNDYRAASKVFWQTICHLRRGRQDIAQAVLNCNLQRALECFTAECEAAEIRISTSKLEVMVLSQKKVDCSLQPLYRLASGNRFLIVNCLRVVTASQLQKKAVEICLLSLGRNSEMLKAADDIMDQEDSTSQSGEMTSWDINDIKLPQDVKQTDWFQEWPDSYVKHIYSSDDKNAQRHLSSWAMRNTNNHNSRILKKSCLGVVVCSNDCSAADGRKIYLRPAICDKARQKQQRKCCPNCSGPLKLISCRGHGGYPVTNFWRHEGPFIFFQSKGAHDHPRPETKLEAEARRSIQKAQTAVSPTSPRLKRCREAQSLTGEMQSQEAWPLLLSNQENYISSCSFNGHLLDKNPQEQIINNCLSLAKNYGFGRSPYLTEHSQDIGSNKYYEKCKEIGSREHDRRDLSGPSVCNMYADYGEPQPWNKNTTLERNPCTDKCCNGSTLSLADLYCEIVSPQNCMDSSIQHVPNIPPTTKAGYHPSRPNPGLSGDDFYEGKLHVNYNSSYIPSSFYHLSSEDPYLIMNSAHHHQQPSPLTKGNEWDFEEERKYTNLDYCNNEMIFSLYPLR</sequence>
<proteinExistence type="predicted"/>
<keyword evidence="5" id="KW-0804">Transcription</keyword>
<dbReference type="Proteomes" id="UP000827986">
    <property type="component" value="Unassembled WGS sequence"/>
</dbReference>
<dbReference type="InterPro" id="IPR039791">
    <property type="entry name" value="GCM"/>
</dbReference>
<dbReference type="AlphaFoldDB" id="A0A9D4AYC7"/>
<dbReference type="PANTHER" id="PTHR12414:SF6">
    <property type="entry name" value="CHORION-SPECIFIC TRANSCRIPTION FACTOR GCMA"/>
    <property type="match status" value="1"/>
</dbReference>
<evidence type="ECO:0000256" key="1">
    <source>
        <dbReference type="ARBA" id="ARBA00004123"/>
    </source>
</evidence>
<gene>
    <name evidence="8" type="ORF">KIL84_017104</name>
</gene>
<protein>
    <recommendedName>
        <fullName evidence="7">GCM domain-containing protein</fullName>
    </recommendedName>
</protein>
<evidence type="ECO:0000313" key="9">
    <source>
        <dbReference type="Proteomes" id="UP000827986"/>
    </source>
</evidence>